<keyword evidence="2" id="KW-1133">Transmembrane helix</keyword>
<feature type="region of interest" description="Disordered" evidence="1">
    <location>
        <begin position="112"/>
        <end position="146"/>
    </location>
</feature>
<dbReference type="PATRIC" id="fig|33995.3.peg.3344"/>
<feature type="compositionally biased region" description="Polar residues" evidence="1">
    <location>
        <begin position="1"/>
        <end position="12"/>
    </location>
</feature>
<gene>
    <name evidence="3" type="ORF">KOEU_30140</name>
</gene>
<feature type="compositionally biased region" description="Pro residues" evidence="1">
    <location>
        <begin position="161"/>
        <end position="170"/>
    </location>
</feature>
<feature type="compositionally biased region" description="Low complexity" evidence="1">
    <location>
        <begin position="124"/>
        <end position="134"/>
    </location>
</feature>
<organism evidence="3 4">
    <name type="scientific">Komagataeibacter europaeus</name>
    <name type="common">Gluconacetobacter europaeus</name>
    <dbReference type="NCBI Taxonomy" id="33995"/>
    <lineage>
        <taxon>Bacteria</taxon>
        <taxon>Pseudomonadati</taxon>
        <taxon>Pseudomonadota</taxon>
        <taxon>Alphaproteobacteria</taxon>
        <taxon>Acetobacterales</taxon>
        <taxon>Acetobacteraceae</taxon>
        <taxon>Komagataeibacter</taxon>
    </lineage>
</organism>
<feature type="compositionally biased region" description="Pro residues" evidence="1">
    <location>
        <begin position="316"/>
        <end position="325"/>
    </location>
</feature>
<protein>
    <submittedName>
        <fullName evidence="3">Uncharacterized protein</fullName>
    </submittedName>
</protein>
<dbReference type="Proteomes" id="UP000037566">
    <property type="component" value="Unassembled WGS sequence"/>
</dbReference>
<evidence type="ECO:0000313" key="4">
    <source>
        <dbReference type="Proteomes" id="UP000037566"/>
    </source>
</evidence>
<accession>A0A0M0EDX5</accession>
<evidence type="ECO:0000313" key="3">
    <source>
        <dbReference type="EMBL" id="KON63474.1"/>
    </source>
</evidence>
<dbReference type="STRING" id="33995.KOEU_30140"/>
<dbReference type="AlphaFoldDB" id="A0A0M0EDX5"/>
<evidence type="ECO:0000256" key="2">
    <source>
        <dbReference type="SAM" id="Phobius"/>
    </source>
</evidence>
<feature type="region of interest" description="Disordered" evidence="1">
    <location>
        <begin position="265"/>
        <end position="327"/>
    </location>
</feature>
<evidence type="ECO:0000256" key="1">
    <source>
        <dbReference type="SAM" id="MobiDB-lite"/>
    </source>
</evidence>
<reference evidence="3" key="1">
    <citation type="submission" date="2015-08" db="EMBL/GenBank/DDBJ databases">
        <title>Draft genome sequence of Komagataeibacter europaeus CECT 8546 a cellulose producer strain from vinegar produced by the traditional method.</title>
        <authorList>
            <person name="Poehlein A."/>
            <person name="Valera M.J."/>
            <person name="Haack F.S."/>
            <person name="Mas A."/>
            <person name="Daniel R."/>
            <person name="Streit W.R."/>
            <person name="Mateo E."/>
        </authorList>
    </citation>
    <scope>NUCLEOTIDE SEQUENCE [LARGE SCALE GENOMIC DNA]</scope>
    <source>
        <strain evidence="3">CECT 8546</strain>
    </source>
</reference>
<keyword evidence="4" id="KW-1185">Reference proteome</keyword>
<keyword evidence="2" id="KW-0812">Transmembrane</keyword>
<feature type="transmembrane region" description="Helical" evidence="2">
    <location>
        <begin position="80"/>
        <end position="100"/>
    </location>
</feature>
<feature type="region of interest" description="Disordered" evidence="1">
    <location>
        <begin position="1"/>
        <end position="61"/>
    </location>
</feature>
<comment type="caution">
    <text evidence="3">The sequence shown here is derived from an EMBL/GenBank/DDBJ whole genome shotgun (WGS) entry which is preliminary data.</text>
</comment>
<sequence>MTSAATATTSRDPFSADRGIEPVPFRKLATTPEPDPSPGADIIAEPPSPHPQPVTAAPDRNRLVPHAMALFRALPRRRQVMIAGTAVGSLLSLFLVMGIAKRQASPVGQEVGMISAPLPSGPKASPAPGHSPTSSPSPPAPQVSATDEDLKALLAMKKPPHPAVPTPAPLPTENTPAQKHDTGIEKAVTTDDAVQKATRLQAAPMTSDDQLQVLQLVTEEAALVQRTRSDIAALRQDLDRLRIADTAKASDLNRRMSLLEAKRAVADAEAPPSDGPAATRAAADKARAALEAAAAEPQPAPTPPQSPASRTAKMRPTPPAPPPTWTPHYRILAASPQLAMVQDDAAPAGQPPQSEIEIGTDLRGYGRVRAISQRGTMWVIQAERGIIQ</sequence>
<name>A0A0M0EDX5_KOMEU</name>
<dbReference type="EMBL" id="LHUQ01000028">
    <property type="protein sequence ID" value="KON63474.1"/>
    <property type="molecule type" value="Genomic_DNA"/>
</dbReference>
<keyword evidence="2" id="KW-0472">Membrane</keyword>
<proteinExistence type="predicted"/>
<feature type="region of interest" description="Disordered" evidence="1">
    <location>
        <begin position="158"/>
        <end position="178"/>
    </location>
</feature>